<organism evidence="2">
    <name type="scientific">marine metagenome</name>
    <dbReference type="NCBI Taxonomy" id="408172"/>
    <lineage>
        <taxon>unclassified sequences</taxon>
        <taxon>metagenomes</taxon>
        <taxon>ecological metagenomes</taxon>
    </lineage>
</organism>
<dbReference type="SUPFAM" id="SSF54427">
    <property type="entry name" value="NTF2-like"/>
    <property type="match status" value="1"/>
</dbReference>
<proteinExistence type="predicted"/>
<dbReference type="InterPro" id="IPR032710">
    <property type="entry name" value="NTF2-like_dom_sf"/>
</dbReference>
<dbReference type="Pfam" id="PF13577">
    <property type="entry name" value="SnoaL_4"/>
    <property type="match status" value="1"/>
</dbReference>
<dbReference type="EMBL" id="UINC01012840">
    <property type="protein sequence ID" value="SVA55842.1"/>
    <property type="molecule type" value="Genomic_DNA"/>
</dbReference>
<dbReference type="AlphaFoldDB" id="A0A381WU07"/>
<feature type="domain" description="SnoaL-like" evidence="1">
    <location>
        <begin position="2"/>
        <end position="120"/>
    </location>
</feature>
<sequence>MEDQLKIKNLVYKYADAVCRRSKEDWASTWHEEAIWELPSAPKVEGKDKIVNFWVEAMSNFPFAAQLIQNGTVEVNGNSASGRWYIVEHLQFADKTGMFNIGVYQDKYLKVSDEWLFKERYYNVLYNDNGTGNMTGTINPYPDLID</sequence>
<dbReference type="Gene3D" id="3.10.450.50">
    <property type="match status" value="1"/>
</dbReference>
<reference evidence="2" key="1">
    <citation type="submission" date="2018-05" db="EMBL/GenBank/DDBJ databases">
        <authorList>
            <person name="Lanie J.A."/>
            <person name="Ng W.-L."/>
            <person name="Kazmierczak K.M."/>
            <person name="Andrzejewski T.M."/>
            <person name="Davidsen T.M."/>
            <person name="Wayne K.J."/>
            <person name="Tettelin H."/>
            <person name="Glass J.I."/>
            <person name="Rusch D."/>
            <person name="Podicherti R."/>
            <person name="Tsui H.-C.T."/>
            <person name="Winkler M.E."/>
        </authorList>
    </citation>
    <scope>NUCLEOTIDE SEQUENCE</scope>
</reference>
<evidence type="ECO:0000313" key="2">
    <source>
        <dbReference type="EMBL" id="SVA55842.1"/>
    </source>
</evidence>
<evidence type="ECO:0000259" key="1">
    <source>
        <dbReference type="Pfam" id="PF13577"/>
    </source>
</evidence>
<dbReference type="InterPro" id="IPR037401">
    <property type="entry name" value="SnoaL-like"/>
</dbReference>
<protein>
    <recommendedName>
        <fullName evidence="1">SnoaL-like domain-containing protein</fullName>
    </recommendedName>
</protein>
<accession>A0A381WU07</accession>
<gene>
    <name evidence="2" type="ORF">METZ01_LOCUS108696</name>
</gene>
<name>A0A381WU07_9ZZZZ</name>